<feature type="non-terminal residue" evidence="1">
    <location>
        <position position="86"/>
    </location>
</feature>
<feature type="non-terminal residue" evidence="1">
    <location>
        <position position="1"/>
    </location>
</feature>
<evidence type="ECO:0000313" key="2">
    <source>
        <dbReference type="Proteomes" id="UP000250266"/>
    </source>
</evidence>
<accession>A0A8E2JB67</accession>
<dbReference type="EMBL" id="KV745258">
    <property type="protein sequence ID" value="OCK75947.1"/>
    <property type="molecule type" value="Genomic_DNA"/>
</dbReference>
<evidence type="ECO:0000313" key="1">
    <source>
        <dbReference type="EMBL" id="OCK75947.1"/>
    </source>
</evidence>
<sequence length="86" mass="9389">SYVLAGVLYFSRALVVEVLLPPARRESQCAAETGFFHHRRNALLAARSNSPVGIMLSLLGDSKVVVLATCHIASVSWSQGQRTFFL</sequence>
<dbReference type="AlphaFoldDB" id="A0A8E2JB67"/>
<name>A0A8E2JB67_9PEZI</name>
<dbReference type="Proteomes" id="UP000250266">
    <property type="component" value="Unassembled WGS sequence"/>
</dbReference>
<dbReference type="OrthoDB" id="3943268at2759"/>
<protein>
    <submittedName>
        <fullName evidence="1">Uncharacterized protein</fullName>
    </submittedName>
</protein>
<gene>
    <name evidence="1" type="ORF">K432DRAFT_275408</name>
</gene>
<reference evidence="1 2" key="1">
    <citation type="journal article" date="2016" name="Nat. Commun.">
        <title>Ectomycorrhizal ecology is imprinted in the genome of the dominant symbiotic fungus Cenococcum geophilum.</title>
        <authorList>
            <consortium name="DOE Joint Genome Institute"/>
            <person name="Peter M."/>
            <person name="Kohler A."/>
            <person name="Ohm R.A."/>
            <person name="Kuo A."/>
            <person name="Krutzmann J."/>
            <person name="Morin E."/>
            <person name="Arend M."/>
            <person name="Barry K.W."/>
            <person name="Binder M."/>
            <person name="Choi C."/>
            <person name="Clum A."/>
            <person name="Copeland A."/>
            <person name="Grisel N."/>
            <person name="Haridas S."/>
            <person name="Kipfer T."/>
            <person name="LaButti K."/>
            <person name="Lindquist E."/>
            <person name="Lipzen A."/>
            <person name="Maire R."/>
            <person name="Meier B."/>
            <person name="Mihaltcheva S."/>
            <person name="Molinier V."/>
            <person name="Murat C."/>
            <person name="Poggeler S."/>
            <person name="Quandt C.A."/>
            <person name="Sperisen C."/>
            <person name="Tritt A."/>
            <person name="Tisserant E."/>
            <person name="Crous P.W."/>
            <person name="Henrissat B."/>
            <person name="Nehls U."/>
            <person name="Egli S."/>
            <person name="Spatafora J.W."/>
            <person name="Grigoriev I.V."/>
            <person name="Martin F.M."/>
        </authorList>
    </citation>
    <scope>NUCLEOTIDE SEQUENCE [LARGE SCALE GENOMIC DNA]</scope>
    <source>
        <strain evidence="1 2">CBS 459.81</strain>
    </source>
</reference>
<organism evidence="1 2">
    <name type="scientific">Lepidopterella palustris CBS 459.81</name>
    <dbReference type="NCBI Taxonomy" id="1314670"/>
    <lineage>
        <taxon>Eukaryota</taxon>
        <taxon>Fungi</taxon>
        <taxon>Dikarya</taxon>
        <taxon>Ascomycota</taxon>
        <taxon>Pezizomycotina</taxon>
        <taxon>Dothideomycetes</taxon>
        <taxon>Pleosporomycetidae</taxon>
        <taxon>Mytilinidiales</taxon>
        <taxon>Argynnaceae</taxon>
        <taxon>Lepidopterella</taxon>
    </lineage>
</organism>
<proteinExistence type="predicted"/>
<keyword evidence="2" id="KW-1185">Reference proteome</keyword>